<accession>A0A1W9HQT9</accession>
<dbReference type="EMBL" id="LWDL01000030">
    <property type="protein sequence ID" value="OQW49830.1"/>
    <property type="molecule type" value="Genomic_DNA"/>
</dbReference>
<organism evidence="3 4">
    <name type="scientific">Candidatus Raskinella chloraquaticus</name>
    <dbReference type="NCBI Taxonomy" id="1951219"/>
    <lineage>
        <taxon>Bacteria</taxon>
        <taxon>Pseudomonadati</taxon>
        <taxon>Pseudomonadota</taxon>
        <taxon>Alphaproteobacteria</taxon>
        <taxon>Hyphomicrobiales</taxon>
        <taxon>Phreatobacteraceae</taxon>
        <taxon>Candidatus Raskinella</taxon>
    </lineage>
</organism>
<feature type="domain" description="Extensin-like C-terminal" evidence="2">
    <location>
        <begin position="43"/>
        <end position="224"/>
    </location>
</feature>
<evidence type="ECO:0000313" key="3">
    <source>
        <dbReference type="EMBL" id="OQW49830.1"/>
    </source>
</evidence>
<dbReference type="Proteomes" id="UP000192872">
    <property type="component" value="Unassembled WGS sequence"/>
</dbReference>
<feature type="region of interest" description="Disordered" evidence="1">
    <location>
        <begin position="15"/>
        <end position="36"/>
    </location>
</feature>
<sequence length="225" mass="24026">MMLLPFIASAQIAPQPLPRPDAVRPDPVPPASPAAPLPDEAADCLARLKRQKVRFNVTGRSERGSCSVDNTVEIEAVDTPFGLVSFPDKPVLACDFAATLTSFVQDIAAPLARARFSAPLSHVATGPGYVCRNRNNQSDTKPSEHARAAAADVTMFTLGDGRQIAVHPDDGKDDAATLAFIRGLRHAACGYFTTVLGPGSNAEHGNHFHFDTALHGRTANYRICE</sequence>
<dbReference type="Pfam" id="PF06904">
    <property type="entry name" value="Extensin-like_C"/>
    <property type="match status" value="1"/>
</dbReference>
<dbReference type="InterPro" id="IPR009683">
    <property type="entry name" value="Extensin-like_C"/>
</dbReference>
<dbReference type="RefSeq" id="WP_395760038.1">
    <property type="nucleotide sequence ID" value="NZ_JAKFWN010000016.1"/>
</dbReference>
<proteinExistence type="predicted"/>
<protein>
    <recommendedName>
        <fullName evidence="2">Extensin-like C-terminal domain-containing protein</fullName>
    </recommendedName>
</protein>
<dbReference type="STRING" id="1827387.A4S15_14070"/>
<feature type="compositionally biased region" description="Pro residues" evidence="1">
    <location>
        <begin position="26"/>
        <end position="36"/>
    </location>
</feature>
<gene>
    <name evidence="3" type="ORF">A4S15_14070</name>
</gene>
<dbReference type="AlphaFoldDB" id="A0A1W9HQT9"/>
<reference evidence="3 4" key="1">
    <citation type="journal article" date="2017" name="Water Res.">
        <title>Comammox in drinking water systems.</title>
        <authorList>
            <person name="Wang Y."/>
            <person name="Ma L."/>
            <person name="Mao Y."/>
            <person name="Jiang X."/>
            <person name="Xia Y."/>
            <person name="Yu K."/>
            <person name="Li B."/>
            <person name="Zhang T."/>
        </authorList>
    </citation>
    <scope>NUCLEOTIDE SEQUENCE [LARGE SCALE GENOMIC DNA]</scope>
    <source>
        <strain evidence="3">SG_bin8</strain>
    </source>
</reference>
<evidence type="ECO:0000259" key="2">
    <source>
        <dbReference type="Pfam" id="PF06904"/>
    </source>
</evidence>
<evidence type="ECO:0000313" key="4">
    <source>
        <dbReference type="Proteomes" id="UP000192872"/>
    </source>
</evidence>
<comment type="caution">
    <text evidence="3">The sequence shown here is derived from an EMBL/GenBank/DDBJ whole genome shotgun (WGS) entry which is preliminary data.</text>
</comment>
<evidence type="ECO:0000256" key="1">
    <source>
        <dbReference type="SAM" id="MobiDB-lite"/>
    </source>
</evidence>
<name>A0A1W9HQT9_9HYPH</name>